<evidence type="ECO:0000256" key="4">
    <source>
        <dbReference type="ARBA" id="ARBA00022432"/>
    </source>
</evidence>
<evidence type="ECO:0000313" key="11">
    <source>
        <dbReference type="Proteomes" id="UP000318212"/>
    </source>
</evidence>
<dbReference type="PANTHER" id="PTHR21139:SF42">
    <property type="entry name" value="TRIOSEPHOSPHATE ISOMERASE"/>
    <property type="match status" value="1"/>
</dbReference>
<feature type="binding site" evidence="8">
    <location>
        <position position="211"/>
    </location>
    <ligand>
        <name>substrate</name>
    </ligand>
</feature>
<dbReference type="PROSITE" id="PS00171">
    <property type="entry name" value="TIM_1"/>
    <property type="match status" value="1"/>
</dbReference>
<comment type="subcellular location">
    <subcellularLocation>
        <location evidence="8 9">Cytoplasm</location>
    </subcellularLocation>
</comment>
<dbReference type="InterPro" id="IPR013785">
    <property type="entry name" value="Aldolase_TIM"/>
</dbReference>
<keyword evidence="4 8" id="KW-0312">Gluconeogenesis</keyword>
<dbReference type="AlphaFoldDB" id="A0A508A7N6"/>
<feature type="binding site" evidence="8">
    <location>
        <begin position="232"/>
        <end position="233"/>
    </location>
    <ligand>
        <name>substrate</name>
    </ligand>
</feature>
<dbReference type="GO" id="GO:0046166">
    <property type="term" value="P:glyceraldehyde-3-phosphate biosynthetic process"/>
    <property type="evidence" value="ECO:0007669"/>
    <property type="project" value="TreeGrafter"/>
</dbReference>
<feature type="binding site" evidence="8">
    <location>
        <begin position="9"/>
        <end position="11"/>
    </location>
    <ligand>
        <name>substrate</name>
    </ligand>
</feature>
<evidence type="ECO:0000313" key="10">
    <source>
        <dbReference type="EMBL" id="TQD45427.1"/>
    </source>
</evidence>
<dbReference type="UniPathway" id="UPA00109">
    <property type="reaction ID" value="UER00189"/>
</dbReference>
<comment type="pathway">
    <text evidence="2">Carbohydrate metabolism; erythritol degradation.</text>
</comment>
<dbReference type="Proteomes" id="UP000318212">
    <property type="component" value="Unassembled WGS sequence"/>
</dbReference>
<evidence type="ECO:0000256" key="8">
    <source>
        <dbReference type="HAMAP-Rule" id="MF_00147"/>
    </source>
</evidence>
<sequence>MRRRIVAGNWKLHGDRKFAWDLLDEIVAAPVPAGVERLILPPLPILGDLVDRYGERGLAFGSQDVSAYQSGAYTGEVSAAMLIDVGARYGLVGHSERRQYHGETSEWVARKFMAAREAGLTPILCIGESLSERERGQTEWRLEEQLGPVIELGGVEAFDGAIVAYEPVWAIGTGKTASPEQAQQVHAFIRSEIAARDARIAGSLPILYGGSVKAGNAAELFAQPDVDGGLIGGASLVAADFNAIASAAAPR</sequence>
<accession>A0A508A7N6</accession>
<dbReference type="Pfam" id="PF00121">
    <property type="entry name" value="TIM"/>
    <property type="match status" value="1"/>
</dbReference>
<dbReference type="EC" id="5.3.1.1" evidence="8 9"/>
<feature type="binding site" evidence="8">
    <location>
        <position position="172"/>
    </location>
    <ligand>
        <name>substrate</name>
    </ligand>
</feature>
<keyword evidence="7 8" id="KW-0413">Isomerase</keyword>
<dbReference type="GO" id="GO:0006094">
    <property type="term" value="P:gluconeogenesis"/>
    <property type="evidence" value="ECO:0007669"/>
    <property type="project" value="UniProtKB-UniRule"/>
</dbReference>
<proteinExistence type="inferred from homology"/>
<gene>
    <name evidence="8" type="primary">tpiA</name>
    <name evidence="10" type="ORF">FKV25_08110</name>
</gene>
<evidence type="ECO:0000256" key="5">
    <source>
        <dbReference type="ARBA" id="ARBA00022490"/>
    </source>
</evidence>
<evidence type="ECO:0000256" key="1">
    <source>
        <dbReference type="ARBA" id="ARBA00004680"/>
    </source>
</evidence>
<dbReference type="EMBL" id="VICE01000076">
    <property type="protein sequence ID" value="TQD45427.1"/>
    <property type="molecule type" value="Genomic_DNA"/>
</dbReference>
<comment type="pathway">
    <text evidence="1 8 9">Carbohydrate degradation; glycolysis; D-glyceraldehyde 3-phosphate from glycerone phosphate: step 1/1.</text>
</comment>
<keyword evidence="11" id="KW-1185">Reference proteome</keyword>
<comment type="caution">
    <text evidence="10">The sequence shown here is derived from an EMBL/GenBank/DDBJ whole genome shotgun (WGS) entry which is preliminary data.</text>
</comment>
<protein>
    <recommendedName>
        <fullName evidence="8 9">Triosephosphate isomerase</fullName>
        <shortName evidence="8">TIM</shortName>
        <shortName evidence="8">TPI</shortName>
        <ecNumber evidence="8 9">5.3.1.1</ecNumber>
    </recommendedName>
    <alternativeName>
        <fullName evidence="8">Triose-phosphate isomerase</fullName>
    </alternativeName>
</protein>
<dbReference type="HAMAP" id="MF_00147_B">
    <property type="entry name" value="TIM_B"/>
    <property type="match status" value="1"/>
</dbReference>
<evidence type="ECO:0000256" key="2">
    <source>
        <dbReference type="ARBA" id="ARBA00004939"/>
    </source>
</evidence>
<evidence type="ECO:0000256" key="7">
    <source>
        <dbReference type="ARBA" id="ARBA00023235"/>
    </source>
</evidence>
<evidence type="ECO:0000256" key="9">
    <source>
        <dbReference type="RuleBase" id="RU363013"/>
    </source>
</evidence>
<dbReference type="RefSeq" id="WP_141518291.1">
    <property type="nucleotide sequence ID" value="NZ_VICE01000076.1"/>
</dbReference>
<dbReference type="UniPathway" id="UPA00138"/>
<dbReference type="OrthoDB" id="9809429at2"/>
<dbReference type="GO" id="GO:0019563">
    <property type="term" value="P:glycerol catabolic process"/>
    <property type="evidence" value="ECO:0007669"/>
    <property type="project" value="TreeGrafter"/>
</dbReference>
<evidence type="ECO:0000256" key="6">
    <source>
        <dbReference type="ARBA" id="ARBA00023152"/>
    </source>
</evidence>
<comment type="catalytic activity">
    <reaction evidence="8 9">
        <text>D-glyceraldehyde 3-phosphate = dihydroxyacetone phosphate</text>
        <dbReference type="Rhea" id="RHEA:18585"/>
        <dbReference type="ChEBI" id="CHEBI:57642"/>
        <dbReference type="ChEBI" id="CHEBI:59776"/>
        <dbReference type="EC" id="5.3.1.1"/>
    </reaction>
</comment>
<comment type="subunit">
    <text evidence="8 9">Homodimer.</text>
</comment>
<name>A0A508A7N6_9GAMM</name>
<dbReference type="GO" id="GO:0006096">
    <property type="term" value="P:glycolytic process"/>
    <property type="evidence" value="ECO:0007669"/>
    <property type="project" value="UniProtKB-UniRule"/>
</dbReference>
<dbReference type="CDD" id="cd00311">
    <property type="entry name" value="TIM"/>
    <property type="match status" value="1"/>
</dbReference>
<feature type="active site" description="Electrophile" evidence="8">
    <location>
        <position position="94"/>
    </location>
</feature>
<dbReference type="FunFam" id="3.20.20.70:FF:000016">
    <property type="entry name" value="Triosephosphate isomerase"/>
    <property type="match status" value="1"/>
</dbReference>
<reference evidence="10 11" key="1">
    <citation type="submission" date="2019-06" db="EMBL/GenBank/DDBJ databases">
        <title>Lysobacter alkalisoli sp. nov. isolated from saline soil.</title>
        <authorList>
            <person name="Sun J.-Q."/>
            <person name="Xu L."/>
        </authorList>
    </citation>
    <scope>NUCLEOTIDE SEQUENCE [LARGE SCALE GENOMIC DNA]</scope>
    <source>
        <strain evidence="10 11">JCM 31130</strain>
    </source>
</reference>
<dbReference type="PANTHER" id="PTHR21139">
    <property type="entry name" value="TRIOSEPHOSPHATE ISOMERASE"/>
    <property type="match status" value="1"/>
</dbReference>
<dbReference type="InterPro" id="IPR035990">
    <property type="entry name" value="TIM_sf"/>
</dbReference>
<comment type="pathway">
    <text evidence="8 9">Carbohydrate biosynthesis; gluconeogenesis.</text>
</comment>
<dbReference type="GO" id="GO:0004807">
    <property type="term" value="F:triose-phosphate isomerase activity"/>
    <property type="evidence" value="ECO:0007669"/>
    <property type="project" value="UniProtKB-UniRule"/>
</dbReference>
<comment type="similarity">
    <text evidence="3 8 9">Belongs to the triosephosphate isomerase family.</text>
</comment>
<keyword evidence="6 8" id="KW-0324">Glycolysis</keyword>
<evidence type="ECO:0000256" key="3">
    <source>
        <dbReference type="ARBA" id="ARBA00007422"/>
    </source>
</evidence>
<comment type="function">
    <text evidence="8">Involved in the gluconeogenesis. Catalyzes stereospecifically the conversion of dihydroxyacetone phosphate (DHAP) to D-glyceraldehyde-3-phosphate (G3P).</text>
</comment>
<feature type="active site" description="Proton acceptor" evidence="8">
    <location>
        <position position="166"/>
    </location>
</feature>
<dbReference type="PROSITE" id="PS51440">
    <property type="entry name" value="TIM_2"/>
    <property type="match status" value="1"/>
</dbReference>
<dbReference type="SUPFAM" id="SSF51351">
    <property type="entry name" value="Triosephosphate isomerase (TIM)"/>
    <property type="match status" value="1"/>
</dbReference>
<keyword evidence="5 8" id="KW-0963">Cytoplasm</keyword>
<dbReference type="InterPro" id="IPR020861">
    <property type="entry name" value="Triosephosphate_isomerase_AS"/>
</dbReference>
<dbReference type="InterPro" id="IPR000652">
    <property type="entry name" value="Triosephosphate_isomerase"/>
</dbReference>
<dbReference type="InterPro" id="IPR022896">
    <property type="entry name" value="TrioseP_Isoase_bac/euk"/>
</dbReference>
<dbReference type="Gene3D" id="3.20.20.70">
    <property type="entry name" value="Aldolase class I"/>
    <property type="match status" value="1"/>
</dbReference>
<dbReference type="NCBIfam" id="TIGR00419">
    <property type="entry name" value="tim"/>
    <property type="match status" value="1"/>
</dbReference>
<organism evidence="10 11">
    <name type="scientific">Marilutibacter aestuarii</name>
    <dbReference type="NCBI Taxonomy" id="1706195"/>
    <lineage>
        <taxon>Bacteria</taxon>
        <taxon>Pseudomonadati</taxon>
        <taxon>Pseudomonadota</taxon>
        <taxon>Gammaproteobacteria</taxon>
        <taxon>Lysobacterales</taxon>
        <taxon>Lysobacteraceae</taxon>
        <taxon>Marilutibacter</taxon>
    </lineage>
</organism>
<dbReference type="GO" id="GO:0005829">
    <property type="term" value="C:cytosol"/>
    <property type="evidence" value="ECO:0007669"/>
    <property type="project" value="TreeGrafter"/>
</dbReference>